<dbReference type="GO" id="GO:0009986">
    <property type="term" value="C:cell surface"/>
    <property type="evidence" value="ECO:0007669"/>
    <property type="project" value="UniProtKB-SubCell"/>
</dbReference>
<evidence type="ECO:0000313" key="5">
    <source>
        <dbReference type="Proteomes" id="UP000243650"/>
    </source>
</evidence>
<dbReference type="EMBL" id="PVNS01000006">
    <property type="protein sequence ID" value="PRO65832.1"/>
    <property type="molecule type" value="Genomic_DNA"/>
</dbReference>
<keyword evidence="3" id="KW-1133">Transmembrane helix</keyword>
<dbReference type="Proteomes" id="UP000243650">
    <property type="component" value="Unassembled WGS sequence"/>
</dbReference>
<keyword evidence="3" id="KW-0812">Transmembrane</keyword>
<gene>
    <name evidence="4" type="ORF">C6I21_08010</name>
</gene>
<protein>
    <recommendedName>
        <fullName evidence="6">Prepilin-type N-terminal cleavage/methylation domain-containing protein</fullName>
    </recommendedName>
</protein>
<accession>A0A2P6MHR1</accession>
<keyword evidence="2" id="KW-0178">Competence</keyword>
<keyword evidence="5" id="KW-1185">Reference proteome</keyword>
<dbReference type="Pfam" id="PF07963">
    <property type="entry name" value="N_methyl"/>
    <property type="match status" value="1"/>
</dbReference>
<dbReference type="RefSeq" id="WP_105958928.1">
    <property type="nucleotide sequence ID" value="NZ_PVNS01000006.1"/>
</dbReference>
<evidence type="ECO:0000313" key="4">
    <source>
        <dbReference type="EMBL" id="PRO65832.1"/>
    </source>
</evidence>
<dbReference type="InterPro" id="IPR012902">
    <property type="entry name" value="N_methyl_site"/>
</dbReference>
<dbReference type="Gene3D" id="3.30.700.10">
    <property type="entry name" value="Glycoprotein, Type 4 Pilin"/>
    <property type="match status" value="1"/>
</dbReference>
<dbReference type="GO" id="GO:0030420">
    <property type="term" value="P:establishment of competence for transformation"/>
    <property type="evidence" value="ECO:0007669"/>
    <property type="project" value="UniProtKB-KW"/>
</dbReference>
<feature type="transmembrane region" description="Helical" evidence="3">
    <location>
        <begin position="12"/>
        <end position="39"/>
    </location>
</feature>
<evidence type="ECO:0008006" key="6">
    <source>
        <dbReference type="Google" id="ProtNLM"/>
    </source>
</evidence>
<dbReference type="AlphaFoldDB" id="A0A2P6MHR1"/>
<organism evidence="4 5">
    <name type="scientific">Alkalicoccus urumqiensis</name>
    <name type="common">Bacillus urumqiensis</name>
    <dbReference type="NCBI Taxonomy" id="1548213"/>
    <lineage>
        <taxon>Bacteria</taxon>
        <taxon>Bacillati</taxon>
        <taxon>Bacillota</taxon>
        <taxon>Bacilli</taxon>
        <taxon>Bacillales</taxon>
        <taxon>Bacillaceae</taxon>
        <taxon>Alkalicoccus</taxon>
    </lineage>
</organism>
<evidence type="ECO:0000256" key="2">
    <source>
        <dbReference type="ARBA" id="ARBA00023287"/>
    </source>
</evidence>
<evidence type="ECO:0000256" key="3">
    <source>
        <dbReference type="SAM" id="Phobius"/>
    </source>
</evidence>
<name>A0A2P6MHR1_ALKUR</name>
<keyword evidence="3" id="KW-0472">Membrane</keyword>
<dbReference type="SUPFAM" id="SSF54523">
    <property type="entry name" value="Pili subunits"/>
    <property type="match status" value="1"/>
</dbReference>
<sequence length="115" mass="12925">MQKNPIHNQKGLTLIELLAVIVIIGIITPIATISIIAIVKNTDEKVYVQNLEILGRDYLDFLALEYVVHTDLLLNQYKSTWSEDVCYCSDQSEPAYLDGKLTYPSDSDENPAPIL</sequence>
<proteinExistence type="predicted"/>
<dbReference type="InterPro" id="IPR045584">
    <property type="entry name" value="Pilin-like"/>
</dbReference>
<reference evidence="4 5" key="1">
    <citation type="submission" date="2018-03" db="EMBL/GenBank/DDBJ databases">
        <title>Bacillus urumqiensis sp. nov., a moderately haloalkaliphilic bacterium isolated from a salt lake.</title>
        <authorList>
            <person name="Zhao B."/>
            <person name="Liao Z."/>
        </authorList>
    </citation>
    <scope>NUCLEOTIDE SEQUENCE [LARGE SCALE GENOMIC DNA]</scope>
    <source>
        <strain evidence="4 5">BZ-SZ-XJ18</strain>
    </source>
</reference>
<evidence type="ECO:0000256" key="1">
    <source>
        <dbReference type="ARBA" id="ARBA00004241"/>
    </source>
</evidence>
<comment type="caution">
    <text evidence="4">The sequence shown here is derived from an EMBL/GenBank/DDBJ whole genome shotgun (WGS) entry which is preliminary data.</text>
</comment>
<dbReference type="NCBIfam" id="TIGR02532">
    <property type="entry name" value="IV_pilin_GFxxxE"/>
    <property type="match status" value="1"/>
</dbReference>
<comment type="subcellular location">
    <subcellularLocation>
        <location evidence="1">Cell surface</location>
    </subcellularLocation>
</comment>